<dbReference type="Gramene" id="PGSC0003DMT400063709">
    <property type="protein sequence ID" value="PGSC0003DMT400063709"/>
    <property type="gene ID" value="PGSC0003DMG401024761"/>
</dbReference>
<name>M1CB26_SOLTU</name>
<dbReference type="PaxDb" id="4113-PGSC0003DMT400063709"/>
<keyword evidence="2" id="KW-1185">Reference proteome</keyword>
<proteinExistence type="predicted"/>
<evidence type="ECO:0000313" key="1">
    <source>
        <dbReference type="EnsemblPlants" id="PGSC0003DMT400063709"/>
    </source>
</evidence>
<dbReference type="InParanoid" id="M1CB26"/>
<sequence>MLLIYRILFSFSCNNTLGLSTVSKAEKGIWKGWLVSITTKYKEECLPFFTIYWINLHVHFLLYHIPPALGGCSNQRKEP</sequence>
<dbReference type="AlphaFoldDB" id="M1CB26"/>
<evidence type="ECO:0000313" key="2">
    <source>
        <dbReference type="Proteomes" id="UP000011115"/>
    </source>
</evidence>
<reference evidence="1" key="2">
    <citation type="submission" date="2015-06" db="UniProtKB">
        <authorList>
            <consortium name="EnsemblPlants"/>
        </authorList>
    </citation>
    <scope>IDENTIFICATION</scope>
    <source>
        <strain evidence="1">DM1-3 516 R44</strain>
    </source>
</reference>
<dbReference type="Proteomes" id="UP000011115">
    <property type="component" value="Unassembled WGS sequence"/>
</dbReference>
<organism evidence="1 2">
    <name type="scientific">Solanum tuberosum</name>
    <name type="common">Potato</name>
    <dbReference type="NCBI Taxonomy" id="4113"/>
    <lineage>
        <taxon>Eukaryota</taxon>
        <taxon>Viridiplantae</taxon>
        <taxon>Streptophyta</taxon>
        <taxon>Embryophyta</taxon>
        <taxon>Tracheophyta</taxon>
        <taxon>Spermatophyta</taxon>
        <taxon>Magnoliopsida</taxon>
        <taxon>eudicotyledons</taxon>
        <taxon>Gunneridae</taxon>
        <taxon>Pentapetalae</taxon>
        <taxon>asterids</taxon>
        <taxon>lamiids</taxon>
        <taxon>Solanales</taxon>
        <taxon>Solanaceae</taxon>
        <taxon>Solanoideae</taxon>
        <taxon>Solaneae</taxon>
        <taxon>Solanum</taxon>
    </lineage>
</organism>
<protein>
    <submittedName>
        <fullName evidence="1">Uncharacterized protein</fullName>
    </submittedName>
</protein>
<reference evidence="2" key="1">
    <citation type="journal article" date="2011" name="Nature">
        <title>Genome sequence and analysis of the tuber crop potato.</title>
        <authorList>
            <consortium name="The Potato Genome Sequencing Consortium"/>
        </authorList>
    </citation>
    <scope>NUCLEOTIDE SEQUENCE [LARGE SCALE GENOMIC DNA]</scope>
    <source>
        <strain evidence="2">cv. DM1-3 516 R44</strain>
    </source>
</reference>
<dbReference type="HOGENOM" id="CLU_2610657_0_0_1"/>
<dbReference type="EnsemblPlants" id="PGSC0003DMT400063709">
    <property type="protein sequence ID" value="PGSC0003DMT400063709"/>
    <property type="gene ID" value="PGSC0003DMG401024761"/>
</dbReference>
<accession>M1CB26</accession>